<feature type="compositionally biased region" description="Basic and acidic residues" evidence="1">
    <location>
        <begin position="210"/>
        <end position="219"/>
    </location>
</feature>
<feature type="compositionally biased region" description="Polar residues" evidence="1">
    <location>
        <begin position="228"/>
        <end position="244"/>
    </location>
</feature>
<gene>
    <name evidence="2" type="ORF">Sste5346_008850</name>
</gene>
<dbReference type="EMBL" id="JAWCUI010000073">
    <property type="protein sequence ID" value="KAL1889472.1"/>
    <property type="molecule type" value="Genomic_DNA"/>
</dbReference>
<name>A0ABR3YMV5_9PEZI</name>
<protein>
    <recommendedName>
        <fullName evidence="4">Transcription factor domain-containing protein</fullName>
    </recommendedName>
</protein>
<sequence>MVLMAHATDADADWYLNLHTLFLQCHCDLYRHTVPHLREALRPDVICLCSPAYVTACQDACLDAAVALCRLWTDARQLDFSRNSSRALFLAACMYQVAHILLHLRNRLDSNGSKNKDASLPVTARLADSMCDALMLLGDPKHRAVLLGRPHVEEIRKMVAILKLSEADAARLYEKDTNVPQNSRLYMAMSSRHSLLETLSGDPTDETETDQNKDSRDDASGEVAEDANATQDTSLTTPLPSSQDLSLAMQSGDLVANSGGYNTDGLLQEVLPWGVDDYYDPMLGLVVAGYDLGDGMMQPYGYDVPAYGQN</sequence>
<evidence type="ECO:0000313" key="2">
    <source>
        <dbReference type="EMBL" id="KAL1889472.1"/>
    </source>
</evidence>
<evidence type="ECO:0000256" key="1">
    <source>
        <dbReference type="SAM" id="MobiDB-lite"/>
    </source>
</evidence>
<dbReference type="Proteomes" id="UP001583186">
    <property type="component" value="Unassembled WGS sequence"/>
</dbReference>
<keyword evidence="3" id="KW-1185">Reference proteome</keyword>
<comment type="caution">
    <text evidence="2">The sequence shown here is derived from an EMBL/GenBank/DDBJ whole genome shotgun (WGS) entry which is preliminary data.</text>
</comment>
<proteinExistence type="predicted"/>
<organism evidence="2 3">
    <name type="scientific">Sporothrix stenoceras</name>
    <dbReference type="NCBI Taxonomy" id="5173"/>
    <lineage>
        <taxon>Eukaryota</taxon>
        <taxon>Fungi</taxon>
        <taxon>Dikarya</taxon>
        <taxon>Ascomycota</taxon>
        <taxon>Pezizomycotina</taxon>
        <taxon>Sordariomycetes</taxon>
        <taxon>Sordariomycetidae</taxon>
        <taxon>Ophiostomatales</taxon>
        <taxon>Ophiostomataceae</taxon>
        <taxon>Sporothrix</taxon>
    </lineage>
</organism>
<accession>A0ABR3YMV5</accession>
<feature type="region of interest" description="Disordered" evidence="1">
    <location>
        <begin position="197"/>
        <end position="244"/>
    </location>
</feature>
<evidence type="ECO:0008006" key="4">
    <source>
        <dbReference type="Google" id="ProtNLM"/>
    </source>
</evidence>
<evidence type="ECO:0000313" key="3">
    <source>
        <dbReference type="Proteomes" id="UP001583186"/>
    </source>
</evidence>
<reference evidence="2 3" key="1">
    <citation type="journal article" date="2024" name="IMA Fungus">
        <title>IMA Genome - F19 : A genome assembly and annotation guide to empower mycologists, including annotated draft genome sequences of Ceratocystis pirilliformis, Diaporthe australafricana, Fusarium ophioides, Paecilomyces lecythidis, and Sporothrix stenoceras.</title>
        <authorList>
            <person name="Aylward J."/>
            <person name="Wilson A.M."/>
            <person name="Visagie C.M."/>
            <person name="Spraker J."/>
            <person name="Barnes I."/>
            <person name="Buitendag C."/>
            <person name="Ceriani C."/>
            <person name="Del Mar Angel L."/>
            <person name="du Plessis D."/>
            <person name="Fuchs T."/>
            <person name="Gasser K."/>
            <person name="Kramer D."/>
            <person name="Li W."/>
            <person name="Munsamy K."/>
            <person name="Piso A."/>
            <person name="Price J.L."/>
            <person name="Sonnekus B."/>
            <person name="Thomas C."/>
            <person name="van der Nest A."/>
            <person name="van Dijk A."/>
            <person name="van Heerden A."/>
            <person name="van Vuuren N."/>
            <person name="Yilmaz N."/>
            <person name="Duong T.A."/>
            <person name="van der Merwe N.A."/>
            <person name="Wingfield M.J."/>
            <person name="Wingfield B.D."/>
        </authorList>
    </citation>
    <scope>NUCLEOTIDE SEQUENCE [LARGE SCALE GENOMIC DNA]</scope>
    <source>
        <strain evidence="2 3">CMW 5346</strain>
    </source>
</reference>